<reference evidence="2 3" key="1">
    <citation type="journal article" date="2015" name="Appl. Environ. Microbiol.">
        <title>The Geoglobus acetivorans genome: Fe(III) reduction, acetate utilization, autotrophic growth, and degradation of aromatic compounds in a hyperthermophilic archaeon.</title>
        <authorList>
            <person name="Mardanov A.V."/>
            <person name="Slododkina G.B."/>
            <person name="Slobodkin A.I."/>
            <person name="Beletsky A.V."/>
            <person name="Gavrilov S.N."/>
            <person name="Kublanov I.V."/>
            <person name="Bonch-Osmolovskaya E.A."/>
            <person name="Skryabin K.G."/>
            <person name="Ravin N.V."/>
        </authorList>
    </citation>
    <scope>NUCLEOTIDE SEQUENCE [LARGE SCALE GENOMIC DNA]</scope>
    <source>
        <strain evidence="2 3">SBH6</strain>
    </source>
</reference>
<keyword evidence="1" id="KW-0812">Transmembrane</keyword>
<feature type="transmembrane region" description="Helical" evidence="1">
    <location>
        <begin position="46"/>
        <end position="65"/>
    </location>
</feature>
<keyword evidence="1" id="KW-1133">Transmembrane helix</keyword>
<evidence type="ECO:0000313" key="2">
    <source>
        <dbReference type="EMBL" id="AIY90959.1"/>
    </source>
</evidence>
<feature type="transmembrane region" description="Helical" evidence="1">
    <location>
        <begin position="15"/>
        <end position="39"/>
    </location>
</feature>
<feature type="transmembrane region" description="Helical" evidence="1">
    <location>
        <begin position="119"/>
        <end position="138"/>
    </location>
</feature>
<dbReference type="Proteomes" id="UP000030624">
    <property type="component" value="Chromosome"/>
</dbReference>
<dbReference type="eggNOG" id="ENOG502N57W">
    <property type="taxonomic scope" value="Archaea"/>
</dbReference>
<dbReference type="EMBL" id="CP009552">
    <property type="protein sequence ID" value="AIY90959.1"/>
    <property type="molecule type" value="Genomic_DNA"/>
</dbReference>
<sequence length="144" mass="16464">MIAPLASGSLFYPRIWYVSITGILVTYIVIPSLISISVLDRRRVSITDYFVFIMLSEIVAMAFRLPHPFQPPREPWIKISITASFLVFSDLLSYLIATFIPLLFCYIHSKTQNQFLRALLILSIPFSLILTHSVLSYVTGGMMW</sequence>
<keyword evidence="1" id="KW-0472">Membrane</keyword>
<gene>
    <name evidence="2" type="ORF">GACE_1933</name>
</gene>
<accession>A0A0A7GFX4</accession>
<organism evidence="2 3">
    <name type="scientific">Geoglobus acetivorans</name>
    <dbReference type="NCBI Taxonomy" id="565033"/>
    <lineage>
        <taxon>Archaea</taxon>
        <taxon>Methanobacteriati</taxon>
        <taxon>Methanobacteriota</taxon>
        <taxon>Archaeoglobi</taxon>
        <taxon>Archaeoglobales</taxon>
        <taxon>Archaeoglobaceae</taxon>
        <taxon>Geoglobus</taxon>
    </lineage>
</organism>
<dbReference type="KEGG" id="gac:GACE_1933"/>
<feature type="transmembrane region" description="Helical" evidence="1">
    <location>
        <begin position="85"/>
        <end position="107"/>
    </location>
</feature>
<dbReference type="RefSeq" id="WP_048093019.1">
    <property type="nucleotide sequence ID" value="NZ_CP009552.1"/>
</dbReference>
<dbReference type="AlphaFoldDB" id="A0A0A7GFX4"/>
<evidence type="ECO:0000313" key="3">
    <source>
        <dbReference type="Proteomes" id="UP000030624"/>
    </source>
</evidence>
<name>A0A0A7GFX4_GEOAI</name>
<proteinExistence type="predicted"/>
<dbReference type="HOGENOM" id="CLU_1792037_0_0_2"/>
<evidence type="ECO:0000256" key="1">
    <source>
        <dbReference type="SAM" id="Phobius"/>
    </source>
</evidence>
<dbReference type="GeneID" id="24798506"/>
<protein>
    <submittedName>
        <fullName evidence="2">Uncharacterized protein</fullName>
    </submittedName>
</protein>